<dbReference type="PANTHER" id="PTHR13847">
    <property type="entry name" value="SARCOSINE DEHYDROGENASE-RELATED"/>
    <property type="match status" value="1"/>
</dbReference>
<dbReference type="EMBL" id="FNJD01000024">
    <property type="protein sequence ID" value="SDP64069.1"/>
    <property type="molecule type" value="Genomic_DNA"/>
</dbReference>
<evidence type="ECO:0000313" key="4">
    <source>
        <dbReference type="Proteomes" id="UP000198646"/>
    </source>
</evidence>
<dbReference type="InterPro" id="IPR006076">
    <property type="entry name" value="FAD-dep_OxRdtase"/>
</dbReference>
<dbReference type="Pfam" id="PF01266">
    <property type="entry name" value="DAO"/>
    <property type="match status" value="1"/>
</dbReference>
<name>A0ABY0SVG5_9RHOB</name>
<proteinExistence type="predicted"/>
<dbReference type="Gene3D" id="3.30.9.10">
    <property type="entry name" value="D-Amino Acid Oxidase, subunit A, domain 2"/>
    <property type="match status" value="1"/>
</dbReference>
<sequence>MQHNAPSPGDPSWWLTEALQKEGNPTPVPPLEGEERADVVIVGGGFTGLWTALAIKDRDPTQDIVLIEAKICGAGASGKNGGKVHGYWASLPGLSETLGPDAAVEVAKLGTKAQDGIRAFATTSGRDVWWREAGNVRVSTTAAQDSKIDHHIRVVEQLGVTDTAQALSSEEVASYCNSPSFRKGMYLSEGANVQPARLTRALRKAAIERGVRIYEHTPMLGVDSGAPNRIRTKGGSIEARDVVLATNTALASESWVKPYVTVFSSYALMSEPAERELANMGWTGDEGMADMRMFVHYFRKTADNRVLMGSGSGPISYNGSSTSTLLTKDQASGARAVAGLRRLLPGLSSVGVSKVWGGGIDISSDRLPFFRTRPGTRIHYAAGYSGHGVNPTYIGGQCLAALVLNSKDEWANSPFCRREVPKLPPEPFRTVGGRLVRRSIMGCEAAEDRGEKPRLLYRVGAAIPKTFGLRIGTR</sequence>
<evidence type="ECO:0000259" key="2">
    <source>
        <dbReference type="Pfam" id="PF01266"/>
    </source>
</evidence>
<protein>
    <submittedName>
        <fullName evidence="3">Glycine/D-amino acid oxidase</fullName>
    </submittedName>
</protein>
<dbReference type="Proteomes" id="UP000198646">
    <property type="component" value="Unassembled WGS sequence"/>
</dbReference>
<keyword evidence="4" id="KW-1185">Reference proteome</keyword>
<dbReference type="InterPro" id="IPR036188">
    <property type="entry name" value="FAD/NAD-bd_sf"/>
</dbReference>
<keyword evidence="1" id="KW-0560">Oxidoreductase</keyword>
<gene>
    <name evidence="3" type="ORF">SAMN04488512_12440</name>
</gene>
<comment type="caution">
    <text evidence="3">The sequence shown here is derived from an EMBL/GenBank/DDBJ whole genome shotgun (WGS) entry which is preliminary data.</text>
</comment>
<dbReference type="SUPFAM" id="SSF51905">
    <property type="entry name" value="FAD/NAD(P)-binding domain"/>
    <property type="match status" value="1"/>
</dbReference>
<evidence type="ECO:0000256" key="1">
    <source>
        <dbReference type="ARBA" id="ARBA00023002"/>
    </source>
</evidence>
<dbReference type="Gene3D" id="3.50.50.60">
    <property type="entry name" value="FAD/NAD(P)-binding domain"/>
    <property type="match status" value="1"/>
</dbReference>
<dbReference type="PANTHER" id="PTHR13847:SF285">
    <property type="entry name" value="FAD DEPENDENT OXIDOREDUCTASE DOMAIN-CONTAINING PROTEIN"/>
    <property type="match status" value="1"/>
</dbReference>
<evidence type="ECO:0000313" key="3">
    <source>
        <dbReference type="EMBL" id="SDP64069.1"/>
    </source>
</evidence>
<feature type="domain" description="FAD dependent oxidoreductase" evidence="2">
    <location>
        <begin position="38"/>
        <end position="402"/>
    </location>
</feature>
<organism evidence="3 4">
    <name type="scientific">Sulfitobacter litoralis</name>
    <dbReference type="NCBI Taxonomy" id="335975"/>
    <lineage>
        <taxon>Bacteria</taxon>
        <taxon>Pseudomonadati</taxon>
        <taxon>Pseudomonadota</taxon>
        <taxon>Alphaproteobacteria</taxon>
        <taxon>Rhodobacterales</taxon>
        <taxon>Roseobacteraceae</taxon>
        <taxon>Sulfitobacter</taxon>
    </lineage>
</organism>
<accession>A0ABY0SVG5</accession>
<reference evidence="3 4" key="1">
    <citation type="submission" date="2016-10" db="EMBL/GenBank/DDBJ databases">
        <authorList>
            <person name="Varghese N."/>
            <person name="Submissions S."/>
        </authorList>
    </citation>
    <scope>NUCLEOTIDE SEQUENCE [LARGE SCALE GENOMIC DNA]</scope>
    <source>
        <strain evidence="3 4">DSM 17584</strain>
    </source>
</reference>